<evidence type="ECO:0000256" key="1">
    <source>
        <dbReference type="ARBA" id="ARBA00004651"/>
    </source>
</evidence>
<feature type="transmembrane region" description="Helical" evidence="10">
    <location>
        <begin position="99"/>
        <end position="123"/>
    </location>
</feature>
<dbReference type="Pfam" id="PF02537">
    <property type="entry name" value="CRCB"/>
    <property type="match status" value="1"/>
</dbReference>
<evidence type="ECO:0000256" key="7">
    <source>
        <dbReference type="ARBA" id="ARBA00035120"/>
    </source>
</evidence>
<reference evidence="11 12" key="1">
    <citation type="submission" date="2018-06" db="EMBL/GenBank/DDBJ databases">
        <title>Genomic Encyclopedia of Archaeal and Bacterial Type Strains, Phase II (KMG-II): from individual species to whole genera.</title>
        <authorList>
            <person name="Goeker M."/>
        </authorList>
    </citation>
    <scope>NUCLEOTIDE SEQUENCE [LARGE SCALE GENOMIC DNA]</scope>
    <source>
        <strain evidence="11 12">ATCC BAA-1881</strain>
    </source>
</reference>
<dbReference type="GO" id="GO:0062054">
    <property type="term" value="F:fluoride channel activity"/>
    <property type="evidence" value="ECO:0007669"/>
    <property type="project" value="UniProtKB-UniRule"/>
</dbReference>
<dbReference type="InterPro" id="IPR003691">
    <property type="entry name" value="FluC"/>
</dbReference>
<dbReference type="EMBL" id="QKUF01000009">
    <property type="protein sequence ID" value="PZW29216.1"/>
    <property type="molecule type" value="Genomic_DNA"/>
</dbReference>
<keyword evidence="10" id="KW-0915">Sodium</keyword>
<keyword evidence="6 10" id="KW-0407">Ion channel</keyword>
<keyword evidence="2 10" id="KW-1003">Cell membrane</keyword>
<evidence type="ECO:0000256" key="2">
    <source>
        <dbReference type="ARBA" id="ARBA00022475"/>
    </source>
</evidence>
<evidence type="ECO:0000256" key="6">
    <source>
        <dbReference type="ARBA" id="ARBA00023303"/>
    </source>
</evidence>
<evidence type="ECO:0000313" key="11">
    <source>
        <dbReference type="EMBL" id="PZW29216.1"/>
    </source>
</evidence>
<sequence>MRTRALLAVFCGGFCGTLARYLVVTVLQAHGWPYDILFANLTGALLFACLTLLADTTDLIGPTRRLVLMTGFCGAYTTFSSLALGDVQLFERGQWLPGLLYLVVSVIGGLLAVYLGSVCGSFLGRRIKRKAIVSGPIIQEEVEQVGEKL</sequence>
<comment type="similarity">
    <text evidence="7 10">Belongs to the fluoride channel Fluc/FEX (TC 1.A.43) family.</text>
</comment>
<keyword evidence="12" id="KW-1185">Reference proteome</keyword>
<keyword evidence="10" id="KW-0406">Ion transport</keyword>
<dbReference type="GO" id="GO:0046872">
    <property type="term" value="F:metal ion binding"/>
    <property type="evidence" value="ECO:0007669"/>
    <property type="project" value="UniProtKB-KW"/>
</dbReference>
<evidence type="ECO:0000256" key="3">
    <source>
        <dbReference type="ARBA" id="ARBA00022692"/>
    </source>
</evidence>
<dbReference type="RefSeq" id="WP_111323208.1">
    <property type="nucleotide sequence ID" value="NZ_BIFX01000001.1"/>
</dbReference>
<comment type="caution">
    <text evidence="11">The sequence shown here is derived from an EMBL/GenBank/DDBJ whole genome shotgun (WGS) entry which is preliminary data.</text>
</comment>
<keyword evidence="3 10" id="KW-0812">Transmembrane</keyword>
<keyword evidence="5 10" id="KW-0472">Membrane</keyword>
<evidence type="ECO:0000313" key="12">
    <source>
        <dbReference type="Proteomes" id="UP000248806"/>
    </source>
</evidence>
<dbReference type="AlphaFoldDB" id="A0A326U5J0"/>
<keyword evidence="10" id="KW-0813">Transport</keyword>
<feature type="transmembrane region" description="Helical" evidence="10">
    <location>
        <begin position="66"/>
        <end position="87"/>
    </location>
</feature>
<dbReference type="Proteomes" id="UP000248806">
    <property type="component" value="Unassembled WGS sequence"/>
</dbReference>
<comment type="subcellular location">
    <subcellularLocation>
        <location evidence="1 10">Cell membrane</location>
        <topology evidence="1 10">Multi-pass membrane protein</topology>
    </subcellularLocation>
</comment>
<organism evidence="11 12">
    <name type="scientific">Thermosporothrix hazakensis</name>
    <dbReference type="NCBI Taxonomy" id="644383"/>
    <lineage>
        <taxon>Bacteria</taxon>
        <taxon>Bacillati</taxon>
        <taxon>Chloroflexota</taxon>
        <taxon>Ktedonobacteria</taxon>
        <taxon>Ktedonobacterales</taxon>
        <taxon>Thermosporotrichaceae</taxon>
        <taxon>Thermosporothrix</taxon>
    </lineage>
</organism>
<dbReference type="OrthoDB" id="9815830at2"/>
<dbReference type="GO" id="GO:0005886">
    <property type="term" value="C:plasma membrane"/>
    <property type="evidence" value="ECO:0007669"/>
    <property type="project" value="UniProtKB-SubCell"/>
</dbReference>
<evidence type="ECO:0000256" key="8">
    <source>
        <dbReference type="ARBA" id="ARBA00035585"/>
    </source>
</evidence>
<comment type="catalytic activity">
    <reaction evidence="8">
        <text>fluoride(in) = fluoride(out)</text>
        <dbReference type="Rhea" id="RHEA:76159"/>
        <dbReference type="ChEBI" id="CHEBI:17051"/>
    </reaction>
    <physiologicalReaction direction="left-to-right" evidence="8">
        <dbReference type="Rhea" id="RHEA:76160"/>
    </physiologicalReaction>
</comment>
<dbReference type="GO" id="GO:0140114">
    <property type="term" value="P:cellular detoxification of fluoride"/>
    <property type="evidence" value="ECO:0007669"/>
    <property type="project" value="UniProtKB-UniRule"/>
</dbReference>
<feature type="transmembrane region" description="Helical" evidence="10">
    <location>
        <begin position="35"/>
        <end position="54"/>
    </location>
</feature>
<keyword evidence="4 10" id="KW-1133">Transmembrane helix</keyword>
<comment type="function">
    <text evidence="9 10">Fluoride-specific ion channel. Important for reducing fluoride concentration in the cell, thus reducing its toxicity.</text>
</comment>
<name>A0A326U5J0_THEHA</name>
<protein>
    <recommendedName>
        <fullName evidence="10">Fluoride-specific ion channel FluC</fullName>
    </recommendedName>
</protein>
<proteinExistence type="inferred from homology"/>
<accession>A0A326U5J0</accession>
<evidence type="ECO:0000256" key="9">
    <source>
        <dbReference type="ARBA" id="ARBA00049940"/>
    </source>
</evidence>
<dbReference type="HAMAP" id="MF_00454">
    <property type="entry name" value="FluC"/>
    <property type="match status" value="1"/>
</dbReference>
<evidence type="ECO:0000256" key="4">
    <source>
        <dbReference type="ARBA" id="ARBA00022989"/>
    </source>
</evidence>
<comment type="activity regulation">
    <text evidence="10">Na(+) is not transported, but it plays an essential structural role and its presence is essential for fluoride channel function.</text>
</comment>
<dbReference type="NCBIfam" id="TIGR00494">
    <property type="entry name" value="crcB"/>
    <property type="match status" value="1"/>
</dbReference>
<feature type="binding site" evidence="10">
    <location>
        <position position="74"/>
    </location>
    <ligand>
        <name>Na(+)</name>
        <dbReference type="ChEBI" id="CHEBI:29101"/>
        <note>structural</note>
    </ligand>
</feature>
<evidence type="ECO:0000256" key="5">
    <source>
        <dbReference type="ARBA" id="ARBA00023136"/>
    </source>
</evidence>
<dbReference type="PANTHER" id="PTHR28259:SF1">
    <property type="entry name" value="FLUORIDE EXPORT PROTEIN 1-RELATED"/>
    <property type="match status" value="1"/>
</dbReference>
<gene>
    <name evidence="10" type="primary">fluC</name>
    <name evidence="10" type="synonym">crcB</name>
    <name evidence="11" type="ORF">EI42_02938</name>
</gene>
<dbReference type="PANTHER" id="PTHR28259">
    <property type="entry name" value="FLUORIDE EXPORT PROTEIN 1-RELATED"/>
    <property type="match status" value="1"/>
</dbReference>
<keyword evidence="10" id="KW-0479">Metal-binding</keyword>
<feature type="binding site" evidence="10">
    <location>
        <position position="77"/>
    </location>
    <ligand>
        <name>Na(+)</name>
        <dbReference type="ChEBI" id="CHEBI:29101"/>
        <note>structural</note>
    </ligand>
</feature>
<evidence type="ECO:0000256" key="10">
    <source>
        <dbReference type="HAMAP-Rule" id="MF_00454"/>
    </source>
</evidence>